<evidence type="ECO:0000313" key="1">
    <source>
        <dbReference type="EMBL" id="KKM78502.1"/>
    </source>
</evidence>
<accession>A0A0F9NAU9</accession>
<organism evidence="1">
    <name type="scientific">marine sediment metagenome</name>
    <dbReference type="NCBI Taxonomy" id="412755"/>
    <lineage>
        <taxon>unclassified sequences</taxon>
        <taxon>metagenomes</taxon>
        <taxon>ecological metagenomes</taxon>
    </lineage>
</organism>
<gene>
    <name evidence="1" type="ORF">LCGC14_1359300</name>
</gene>
<sequence length="138" mass="15936">MKATIRTNSDKEAFLDHVKGKDIDGAYRAEFSKIRRKRSLNANGYFWLILTIGSYETGNDKDDLYYYFMDKYPTTREVEISDEIHLVPITSSAFNTAQMATLTDNVRRELAMMGIATPDADSDKLIDVYNFYHDRNLV</sequence>
<dbReference type="EMBL" id="LAZR01008481">
    <property type="protein sequence ID" value="KKM78502.1"/>
    <property type="molecule type" value="Genomic_DNA"/>
</dbReference>
<comment type="caution">
    <text evidence="1">The sequence shown here is derived from an EMBL/GenBank/DDBJ whole genome shotgun (WGS) entry which is preliminary data.</text>
</comment>
<name>A0A0F9NAU9_9ZZZZ</name>
<dbReference type="AlphaFoldDB" id="A0A0F9NAU9"/>
<dbReference type="InterPro" id="IPR036619">
    <property type="entry name" value="NinB_sf"/>
</dbReference>
<reference evidence="1" key="1">
    <citation type="journal article" date="2015" name="Nature">
        <title>Complex archaea that bridge the gap between prokaryotes and eukaryotes.</title>
        <authorList>
            <person name="Spang A."/>
            <person name="Saw J.H."/>
            <person name="Jorgensen S.L."/>
            <person name="Zaremba-Niedzwiedzka K."/>
            <person name="Martijn J."/>
            <person name="Lind A.E."/>
            <person name="van Eijk R."/>
            <person name="Schleper C."/>
            <person name="Guy L."/>
            <person name="Ettema T.J."/>
        </authorList>
    </citation>
    <scope>NUCLEOTIDE SEQUENCE</scope>
</reference>
<proteinExistence type="predicted"/>
<dbReference type="Gene3D" id="1.10.3790.10">
    <property type="entry name" value="NinB"/>
    <property type="match status" value="1"/>
</dbReference>
<protein>
    <submittedName>
        <fullName evidence="1">Uncharacterized protein</fullName>
    </submittedName>
</protein>